<feature type="transmembrane region" description="Helical" evidence="1">
    <location>
        <begin position="334"/>
        <end position="351"/>
    </location>
</feature>
<keyword evidence="1" id="KW-0472">Membrane</keyword>
<evidence type="ECO:0000313" key="3">
    <source>
        <dbReference type="EMBL" id="RAJ02336.1"/>
    </source>
</evidence>
<name>A0A327QCG0_9BACT</name>
<keyword evidence="3" id="KW-0418">Kinase</keyword>
<proteinExistence type="predicted"/>
<dbReference type="GO" id="GO:0016020">
    <property type="term" value="C:membrane"/>
    <property type="evidence" value="ECO:0007669"/>
    <property type="project" value="InterPro"/>
</dbReference>
<feature type="transmembrane region" description="Helical" evidence="1">
    <location>
        <begin position="286"/>
        <end position="305"/>
    </location>
</feature>
<comment type="caution">
    <text evidence="3">The sequence shown here is derived from an EMBL/GenBank/DDBJ whole genome shotgun (WGS) entry which is preliminary data.</text>
</comment>
<dbReference type="PANTHER" id="PTHR34220">
    <property type="entry name" value="SENSOR HISTIDINE KINASE YPDA"/>
    <property type="match status" value="1"/>
</dbReference>
<evidence type="ECO:0000259" key="2">
    <source>
        <dbReference type="Pfam" id="PF06580"/>
    </source>
</evidence>
<dbReference type="Proteomes" id="UP000249547">
    <property type="component" value="Unassembled WGS sequence"/>
</dbReference>
<feature type="transmembrane region" description="Helical" evidence="1">
    <location>
        <begin position="234"/>
        <end position="251"/>
    </location>
</feature>
<protein>
    <submittedName>
        <fullName evidence="3">Sensor histidine kinase YesM</fullName>
    </submittedName>
</protein>
<sequence length="558" mass="64363">MHRIILFLIYIFTLTACNTRHVAIFEDPKFNTGDNMPWASKEYVDSNWRSIRGNTGSQIFWLRAHCKLTEPGEIEEQLGINVYGFGSFEIYWDGALIGKNGQVQTSTQPEIPGTESSSYLIPMELATQGPHLIAMRITQANSNDYDREIKFKISPYKELIASPLNWLSIMNMTAGVFLVAAIYFLFLFINSSSKDKALLIFCIICFLFFALQVSEYIKFYITIPYSYFYTRLEIIGIITFIISLLIPLYLAIQFQIKWKWPMMSILSLTLLAIYMDNYGHYDMTAWYLSLAMWIVALIIVSYAVYKKENGAVIVLIGLLSRLLINYVLYYDASLFISFNVVILCMLYLQTIKLREAEQAHQQNIATSNRLKNSLLKKNIQPHFIKNTLTSLIDWIEESPKEGAIFVQALSSEFDILNQISDETLVPIQQEIALCEAHLKVMHFRKEIHYQWSTSGIDPSTNIPPAIIHTLLENGITHSMPLEDGNIRFHLAYEQHPGWHQFTLSTFAKNRPTTGDRKESTGFQYVKSRLTESYQQHWTFHSAATTTGWENIIKIYHHT</sequence>
<feature type="domain" description="Signal transduction histidine kinase internal region" evidence="2">
    <location>
        <begin position="373"/>
        <end position="445"/>
    </location>
</feature>
<feature type="transmembrane region" description="Helical" evidence="1">
    <location>
        <begin position="166"/>
        <end position="190"/>
    </location>
</feature>
<dbReference type="GO" id="GO:0000155">
    <property type="term" value="F:phosphorelay sensor kinase activity"/>
    <property type="evidence" value="ECO:0007669"/>
    <property type="project" value="InterPro"/>
</dbReference>
<dbReference type="AlphaFoldDB" id="A0A327QCG0"/>
<organism evidence="3 4">
    <name type="scientific">Chitinophaga skermanii</name>
    <dbReference type="NCBI Taxonomy" id="331697"/>
    <lineage>
        <taxon>Bacteria</taxon>
        <taxon>Pseudomonadati</taxon>
        <taxon>Bacteroidota</taxon>
        <taxon>Chitinophagia</taxon>
        <taxon>Chitinophagales</taxon>
        <taxon>Chitinophagaceae</taxon>
        <taxon>Chitinophaga</taxon>
    </lineage>
</organism>
<dbReference type="EMBL" id="QLLL01000006">
    <property type="protein sequence ID" value="RAJ02336.1"/>
    <property type="molecule type" value="Genomic_DNA"/>
</dbReference>
<accession>A0A327QCG0</accession>
<feature type="transmembrane region" description="Helical" evidence="1">
    <location>
        <begin position="197"/>
        <end position="214"/>
    </location>
</feature>
<evidence type="ECO:0000313" key="4">
    <source>
        <dbReference type="Proteomes" id="UP000249547"/>
    </source>
</evidence>
<evidence type="ECO:0000256" key="1">
    <source>
        <dbReference type="SAM" id="Phobius"/>
    </source>
</evidence>
<keyword evidence="4" id="KW-1185">Reference proteome</keyword>
<dbReference type="PANTHER" id="PTHR34220:SF7">
    <property type="entry name" value="SENSOR HISTIDINE KINASE YPDA"/>
    <property type="match status" value="1"/>
</dbReference>
<dbReference type="InterPro" id="IPR010559">
    <property type="entry name" value="Sig_transdc_His_kin_internal"/>
</dbReference>
<reference evidence="3 4" key="1">
    <citation type="submission" date="2018-06" db="EMBL/GenBank/DDBJ databases">
        <title>Genomic Encyclopedia of Archaeal and Bacterial Type Strains, Phase II (KMG-II): from individual species to whole genera.</title>
        <authorList>
            <person name="Goeker M."/>
        </authorList>
    </citation>
    <scope>NUCLEOTIDE SEQUENCE [LARGE SCALE GENOMIC DNA]</scope>
    <source>
        <strain evidence="3 4">DSM 23857</strain>
    </source>
</reference>
<dbReference type="RefSeq" id="WP_111598784.1">
    <property type="nucleotide sequence ID" value="NZ_QLLL01000006.1"/>
</dbReference>
<keyword evidence="3" id="KW-0808">Transferase</keyword>
<dbReference type="PROSITE" id="PS51257">
    <property type="entry name" value="PROKAR_LIPOPROTEIN"/>
    <property type="match status" value="1"/>
</dbReference>
<keyword evidence="1" id="KW-0812">Transmembrane</keyword>
<gene>
    <name evidence="3" type="ORF">LX64_03347</name>
</gene>
<dbReference type="InterPro" id="IPR050640">
    <property type="entry name" value="Bact_2-comp_sensor_kinase"/>
</dbReference>
<dbReference type="Pfam" id="PF06580">
    <property type="entry name" value="His_kinase"/>
    <property type="match status" value="1"/>
</dbReference>
<keyword evidence="1" id="KW-1133">Transmembrane helix</keyword>
<dbReference type="OrthoDB" id="625140at2"/>